<evidence type="ECO:0000259" key="2">
    <source>
        <dbReference type="PROSITE" id="PS50835"/>
    </source>
</evidence>
<protein>
    <recommendedName>
        <fullName evidence="2">Ig-like domain-containing protein</fullName>
    </recommendedName>
</protein>
<dbReference type="InterPro" id="IPR013783">
    <property type="entry name" value="Ig-like_fold"/>
</dbReference>
<feature type="non-terminal residue" evidence="3">
    <location>
        <position position="1"/>
    </location>
</feature>
<feature type="compositionally biased region" description="Basic and acidic residues" evidence="1">
    <location>
        <begin position="326"/>
        <end position="335"/>
    </location>
</feature>
<dbReference type="PANTHER" id="PTHR10003">
    <property type="entry name" value="SUPEROXIDE DISMUTASE CU-ZN -RELATED"/>
    <property type="match status" value="1"/>
</dbReference>
<feature type="region of interest" description="Disordered" evidence="1">
    <location>
        <begin position="107"/>
        <end position="127"/>
    </location>
</feature>
<feature type="compositionally biased region" description="Basic and acidic residues" evidence="1">
    <location>
        <begin position="376"/>
        <end position="391"/>
    </location>
</feature>
<reference evidence="3 4" key="1">
    <citation type="submission" date="2024-05" db="EMBL/GenBank/DDBJ databases">
        <authorList>
            <person name="Wallberg A."/>
        </authorList>
    </citation>
    <scope>NUCLEOTIDE SEQUENCE [LARGE SCALE GENOMIC DNA]</scope>
</reference>
<evidence type="ECO:0000313" key="4">
    <source>
        <dbReference type="Proteomes" id="UP001497623"/>
    </source>
</evidence>
<dbReference type="Proteomes" id="UP001497623">
    <property type="component" value="Unassembled WGS sequence"/>
</dbReference>
<organism evidence="3 4">
    <name type="scientific">Meganyctiphanes norvegica</name>
    <name type="common">Northern krill</name>
    <name type="synonym">Thysanopoda norvegica</name>
    <dbReference type="NCBI Taxonomy" id="48144"/>
    <lineage>
        <taxon>Eukaryota</taxon>
        <taxon>Metazoa</taxon>
        <taxon>Ecdysozoa</taxon>
        <taxon>Arthropoda</taxon>
        <taxon>Crustacea</taxon>
        <taxon>Multicrustacea</taxon>
        <taxon>Malacostraca</taxon>
        <taxon>Eumalacostraca</taxon>
        <taxon>Eucarida</taxon>
        <taxon>Euphausiacea</taxon>
        <taxon>Euphausiidae</taxon>
        <taxon>Meganyctiphanes</taxon>
    </lineage>
</organism>
<dbReference type="InterPro" id="IPR007110">
    <property type="entry name" value="Ig-like_dom"/>
</dbReference>
<dbReference type="SMART" id="SM00409">
    <property type="entry name" value="IG"/>
    <property type="match status" value="1"/>
</dbReference>
<dbReference type="InterPro" id="IPR024134">
    <property type="entry name" value="SOD_Cu/Zn_/chaperone"/>
</dbReference>
<dbReference type="AlphaFoldDB" id="A0AAV2S5I9"/>
<dbReference type="PROSITE" id="PS50835">
    <property type="entry name" value="IG_LIKE"/>
    <property type="match status" value="1"/>
</dbReference>
<sequence>AGYSMGSVAMIVPRDGPLYLLLGALTMLVFEVSATSLCSKPELPPGTYLVGFVGDKVSYRCGKERLDALCVNREWILPTSKCLKELRLADVPNRLRRSTGVYTLVSRRRRARSGRRRGSRRSGPHIALDSPPLVVVRAGEDASMMCRVENLGSHSITWSRVSDNKVIAIDTNVLVGDPRVTAKFEESLGSILQVGHTRTEDQGEFECQVSTRPPLRHIVDLQVLSKGGELKLPQELPTTVSDQYEYLLRNLSALWKEVGLMRTEIQHHLHAGSTDQEYNKAIDDIEVMHHENVVHNHHRPHHHHNLHHNPELLQHMIAEHGHHHTHQDEGEDHREHNHHHDHQQDMHDHHGLHEHEHDHDDFNSQEDLVIYHSFENDDHYDTNDHDHDIRGSHGGQDLQPGWINQESDEDDDDSEETGSRSNSRQNSRVQNNRQQNTHNHRGHGHEHGVHHEHDDGMMVARCDLQPNKDMPTSNVRGSIIISQRKDKKGPVYFDLDLEGFNVQRDGYIHGFHIHAQPVTRENKCGAAKGHFNPFNVNHGGPSAQTRHVGDLGNIRVDEDGELEGYILSDKLVAFDGENSIIRKSIVVCIFEKILIQRYSQLVLLVVAWHAAIFIYSQRLASESKDKMCLRIQ</sequence>
<dbReference type="InterPro" id="IPR001424">
    <property type="entry name" value="SOD_Cu_Zn_dom"/>
</dbReference>
<dbReference type="GO" id="GO:0006801">
    <property type="term" value="P:superoxide metabolic process"/>
    <property type="evidence" value="ECO:0007669"/>
    <property type="project" value="InterPro"/>
</dbReference>
<dbReference type="InterPro" id="IPR036179">
    <property type="entry name" value="Ig-like_dom_sf"/>
</dbReference>
<dbReference type="InterPro" id="IPR036423">
    <property type="entry name" value="SOD-like_Cu/Zn_dom_sf"/>
</dbReference>
<evidence type="ECO:0000256" key="1">
    <source>
        <dbReference type="SAM" id="MobiDB-lite"/>
    </source>
</evidence>
<dbReference type="SUPFAM" id="SSF49329">
    <property type="entry name" value="Cu,Zn superoxide dismutase-like"/>
    <property type="match status" value="1"/>
</dbReference>
<feature type="compositionally biased region" description="Basic and acidic residues" evidence="1">
    <location>
        <begin position="342"/>
        <end position="360"/>
    </location>
</feature>
<comment type="caution">
    <text evidence="3">The sequence shown here is derived from an EMBL/GenBank/DDBJ whole genome shotgun (WGS) entry which is preliminary data.</text>
</comment>
<feature type="domain" description="Ig-like" evidence="2">
    <location>
        <begin position="124"/>
        <end position="210"/>
    </location>
</feature>
<feature type="compositionally biased region" description="Low complexity" evidence="1">
    <location>
        <begin position="419"/>
        <end position="437"/>
    </location>
</feature>
<dbReference type="Gene3D" id="2.60.40.10">
    <property type="entry name" value="Immunoglobulins"/>
    <property type="match status" value="1"/>
</dbReference>
<dbReference type="EMBL" id="CAXKWB010044380">
    <property type="protein sequence ID" value="CAL4160558.1"/>
    <property type="molecule type" value="Genomic_DNA"/>
</dbReference>
<keyword evidence="4" id="KW-1185">Reference proteome</keyword>
<feature type="compositionally biased region" description="Acidic residues" evidence="1">
    <location>
        <begin position="406"/>
        <end position="416"/>
    </location>
</feature>
<evidence type="ECO:0000313" key="3">
    <source>
        <dbReference type="EMBL" id="CAL4160558.1"/>
    </source>
</evidence>
<dbReference type="Gene3D" id="2.60.40.200">
    <property type="entry name" value="Superoxide dismutase, copper/zinc binding domain"/>
    <property type="match status" value="1"/>
</dbReference>
<feature type="region of interest" description="Disordered" evidence="1">
    <location>
        <begin position="321"/>
        <end position="360"/>
    </location>
</feature>
<feature type="compositionally biased region" description="Basic residues" evidence="1">
    <location>
        <begin position="107"/>
        <end position="123"/>
    </location>
</feature>
<dbReference type="Pfam" id="PF00080">
    <property type="entry name" value="Sod_Cu"/>
    <property type="match status" value="1"/>
</dbReference>
<proteinExistence type="predicted"/>
<dbReference type="GO" id="GO:0005507">
    <property type="term" value="F:copper ion binding"/>
    <property type="evidence" value="ECO:0007669"/>
    <property type="project" value="InterPro"/>
</dbReference>
<dbReference type="InterPro" id="IPR003599">
    <property type="entry name" value="Ig_sub"/>
</dbReference>
<dbReference type="SUPFAM" id="SSF48726">
    <property type="entry name" value="Immunoglobulin"/>
    <property type="match status" value="1"/>
</dbReference>
<accession>A0AAV2S5I9</accession>
<name>A0AAV2S5I9_MEGNR</name>
<gene>
    <name evidence="3" type="ORF">MNOR_LOCUS32508</name>
</gene>
<feature type="region of interest" description="Disordered" evidence="1">
    <location>
        <begin position="376"/>
        <end position="452"/>
    </location>
</feature>